<reference evidence="1" key="2">
    <citation type="journal article" date="2015" name="Data Brief">
        <title>Shoot transcriptome of the giant reed, Arundo donax.</title>
        <authorList>
            <person name="Barrero R.A."/>
            <person name="Guerrero F.D."/>
            <person name="Moolhuijzen P."/>
            <person name="Goolsby J.A."/>
            <person name="Tidwell J."/>
            <person name="Bellgard S.E."/>
            <person name="Bellgard M.I."/>
        </authorList>
    </citation>
    <scope>NUCLEOTIDE SEQUENCE</scope>
    <source>
        <tissue evidence="1">Shoot tissue taken approximately 20 cm above the soil surface</tissue>
    </source>
</reference>
<organism evidence="1">
    <name type="scientific">Arundo donax</name>
    <name type="common">Giant reed</name>
    <name type="synonym">Donax arundinaceus</name>
    <dbReference type="NCBI Taxonomy" id="35708"/>
    <lineage>
        <taxon>Eukaryota</taxon>
        <taxon>Viridiplantae</taxon>
        <taxon>Streptophyta</taxon>
        <taxon>Embryophyta</taxon>
        <taxon>Tracheophyta</taxon>
        <taxon>Spermatophyta</taxon>
        <taxon>Magnoliopsida</taxon>
        <taxon>Liliopsida</taxon>
        <taxon>Poales</taxon>
        <taxon>Poaceae</taxon>
        <taxon>PACMAD clade</taxon>
        <taxon>Arundinoideae</taxon>
        <taxon>Arundineae</taxon>
        <taxon>Arundo</taxon>
    </lineage>
</organism>
<proteinExistence type="predicted"/>
<accession>A0A0A8ZDA1</accession>
<protein>
    <submittedName>
        <fullName evidence="1">PAB2</fullName>
    </submittedName>
</protein>
<dbReference type="EMBL" id="GBRH01265038">
    <property type="protein sequence ID" value="JAD32857.1"/>
    <property type="molecule type" value="Transcribed_RNA"/>
</dbReference>
<sequence>MNPYPLLDLSVFPTTLAWLILPNGRNSSTNLLLSMDKGMLHTYRLDMSISLIVLLLACDSTGKLDGLRGMPDTRTSIFFPSTRRPFNWITA</sequence>
<name>A0A0A8ZDA1_ARUDO</name>
<reference evidence="1" key="1">
    <citation type="submission" date="2014-09" db="EMBL/GenBank/DDBJ databases">
        <authorList>
            <person name="Magalhaes I.L.F."/>
            <person name="Oliveira U."/>
            <person name="Santos F.R."/>
            <person name="Vidigal T.H.D.A."/>
            <person name="Brescovit A.D."/>
            <person name="Santos A.J."/>
        </authorList>
    </citation>
    <scope>NUCLEOTIDE SEQUENCE</scope>
    <source>
        <tissue evidence="1">Shoot tissue taken approximately 20 cm above the soil surface</tissue>
    </source>
</reference>
<dbReference type="AlphaFoldDB" id="A0A0A8ZDA1"/>
<evidence type="ECO:0000313" key="1">
    <source>
        <dbReference type="EMBL" id="JAD32857.1"/>
    </source>
</evidence>